<dbReference type="eggNOG" id="COG3041">
    <property type="taxonomic scope" value="Bacteria"/>
</dbReference>
<evidence type="ECO:0000256" key="1">
    <source>
        <dbReference type="ARBA" id="ARBA00022649"/>
    </source>
</evidence>
<dbReference type="PANTHER" id="PTHR40588">
    <property type="entry name" value="MRNA INTERFERASE TOXIN YAFQ"/>
    <property type="match status" value="1"/>
</dbReference>
<dbReference type="OrthoDB" id="7030467at2"/>
<dbReference type="InterPro" id="IPR035093">
    <property type="entry name" value="RelE/ParE_toxin_dom_sf"/>
</dbReference>
<dbReference type="InterPro" id="IPR007712">
    <property type="entry name" value="RelE/ParE_toxin"/>
</dbReference>
<dbReference type="Pfam" id="PF15738">
    <property type="entry name" value="YafQ_toxin"/>
    <property type="match status" value="1"/>
</dbReference>
<dbReference type="InterPro" id="IPR004386">
    <property type="entry name" value="Toxin_YafQ-like"/>
</dbReference>
<comment type="similarity">
    <text evidence="2">Belongs to the RelE toxin family. YafQ subfamily.</text>
</comment>
<dbReference type="GO" id="GO:0006415">
    <property type="term" value="P:translational termination"/>
    <property type="evidence" value="ECO:0007669"/>
    <property type="project" value="TreeGrafter"/>
</dbReference>
<organism evidence="4 5">
    <name type="scientific">Acetomicrobium hydrogeniformans ATCC BAA-1850</name>
    <dbReference type="NCBI Taxonomy" id="592015"/>
    <lineage>
        <taxon>Bacteria</taxon>
        <taxon>Thermotogati</taxon>
        <taxon>Synergistota</taxon>
        <taxon>Synergistia</taxon>
        <taxon>Synergistales</taxon>
        <taxon>Acetomicrobiaceae</taxon>
        <taxon>Acetomicrobium</taxon>
    </lineage>
</organism>
<protein>
    <submittedName>
        <fullName evidence="4">Addiction module toxin component, YafQ family</fullName>
    </submittedName>
</protein>
<accession>A0A0T5X7L1</accession>
<evidence type="ECO:0000256" key="2">
    <source>
        <dbReference type="ARBA" id="ARBA00061366"/>
    </source>
</evidence>
<dbReference type="GO" id="GO:0006402">
    <property type="term" value="P:mRNA catabolic process"/>
    <property type="evidence" value="ECO:0007669"/>
    <property type="project" value="TreeGrafter"/>
</dbReference>
<dbReference type="PANTHER" id="PTHR40588:SF1">
    <property type="entry name" value="MRNA INTERFERASE TOXIN YAFQ"/>
    <property type="match status" value="1"/>
</dbReference>
<evidence type="ECO:0000313" key="5">
    <source>
        <dbReference type="Proteomes" id="UP000005273"/>
    </source>
</evidence>
<dbReference type="SUPFAM" id="SSF143011">
    <property type="entry name" value="RelE-like"/>
    <property type="match status" value="1"/>
</dbReference>
<keyword evidence="5" id="KW-1185">Reference proteome</keyword>
<gene>
    <name evidence="4" type="ORF">HMPREF1705_03266</name>
</gene>
<comment type="caution">
    <text evidence="4">The sequence shown here is derived from an EMBL/GenBank/DDBJ whole genome shotgun (WGS) entry which is preliminary data.</text>
</comment>
<keyword evidence="1" id="KW-1277">Toxin-antitoxin system</keyword>
<feature type="active site" description="Proton donor" evidence="3">
    <location>
        <position position="84"/>
    </location>
</feature>
<dbReference type="Proteomes" id="UP000005273">
    <property type="component" value="Unassembled WGS sequence"/>
</dbReference>
<dbReference type="NCBIfam" id="TIGR00053">
    <property type="entry name" value="YafQ family addiction module toxin"/>
    <property type="match status" value="1"/>
</dbReference>
<evidence type="ECO:0000313" key="4">
    <source>
        <dbReference type="EMBL" id="KRT34345.1"/>
    </source>
</evidence>
<dbReference type="FunFam" id="3.30.2310.20:FF:000003">
    <property type="entry name" value="Type II toxin-antitoxin system YafQ family toxin"/>
    <property type="match status" value="1"/>
</dbReference>
<dbReference type="GO" id="GO:0004521">
    <property type="term" value="F:RNA endonuclease activity"/>
    <property type="evidence" value="ECO:0007669"/>
    <property type="project" value="TreeGrafter"/>
</dbReference>
<dbReference type="RefSeq" id="WP_009200780.1">
    <property type="nucleotide sequence ID" value="NZ_ACJX03000001.1"/>
</dbReference>
<reference evidence="5" key="1">
    <citation type="submission" date="2012-09" db="EMBL/GenBank/DDBJ databases">
        <authorList>
            <person name="Weinstock G."/>
            <person name="Sodergren E."/>
            <person name="Clifton S."/>
            <person name="Fulton L."/>
            <person name="Fulton B."/>
            <person name="Courtney L."/>
            <person name="Fronick C."/>
            <person name="Harrison M."/>
            <person name="Strong C."/>
            <person name="Farmer C."/>
            <person name="Delehaunty K."/>
            <person name="Markovic C."/>
            <person name="Hall O."/>
            <person name="Minx P."/>
            <person name="Tomlinson C."/>
            <person name="Mitreva M."/>
            <person name="Nelson J."/>
            <person name="Hou S."/>
            <person name="Wollam A."/>
            <person name="Pepin K.H."/>
            <person name="Johnson M."/>
            <person name="Bhonagiri V."/>
            <person name="Nash W.E."/>
            <person name="Suruliraj S."/>
            <person name="Warren W."/>
            <person name="Chinwalla A."/>
            <person name="Mardis E.R."/>
            <person name="Wilson R.K."/>
        </authorList>
    </citation>
    <scope>NUCLEOTIDE SEQUENCE [LARGE SCALE GENOMIC DNA]</scope>
    <source>
        <strain evidence="5">OS1</strain>
    </source>
</reference>
<dbReference type="STRING" id="592015.HMPREF1705_03266"/>
<dbReference type="Gene3D" id="3.30.2310.20">
    <property type="entry name" value="RelE-like"/>
    <property type="match status" value="1"/>
</dbReference>
<proteinExistence type="inferred from homology"/>
<name>A0A0T5X7L1_9BACT</name>
<dbReference type="NCBIfam" id="TIGR02385">
    <property type="entry name" value="RelE_StbE"/>
    <property type="match status" value="1"/>
</dbReference>
<evidence type="ECO:0000256" key="3">
    <source>
        <dbReference type="PIRSR" id="PIRSR006156-1"/>
    </source>
</evidence>
<dbReference type="PIRSF" id="PIRSF006156">
    <property type="entry name" value="YafQ"/>
    <property type="match status" value="1"/>
</dbReference>
<dbReference type="EMBL" id="ACJX03000001">
    <property type="protein sequence ID" value="KRT34345.1"/>
    <property type="molecule type" value="Genomic_DNA"/>
</dbReference>
<sequence>MLDIRYSSQFKKDIRRIKRQGKDLEKLREAISLLAQGEALPAHYLDHSLRGQWNKYREIHIDNDWLLIYRKTAKELLLVSTGSHSELFDR</sequence>
<dbReference type="AlphaFoldDB" id="A0A0T5X7L1"/>